<dbReference type="Pfam" id="PF20385">
    <property type="entry name" value="DUF6680"/>
    <property type="match status" value="1"/>
</dbReference>
<name>A0A5S4YQ23_9BRAD</name>
<comment type="caution">
    <text evidence="4">The sequence shown here is derived from an EMBL/GenBank/DDBJ whole genome shotgun (WGS) entry which is preliminary data.</text>
</comment>
<dbReference type="AlphaFoldDB" id="A0A5S4YQ23"/>
<keyword evidence="2" id="KW-0472">Membrane</keyword>
<evidence type="ECO:0000259" key="3">
    <source>
        <dbReference type="Pfam" id="PF20385"/>
    </source>
</evidence>
<proteinExistence type="predicted"/>
<evidence type="ECO:0000313" key="4">
    <source>
        <dbReference type="EMBL" id="TYO65764.1"/>
    </source>
</evidence>
<accession>A0A5S4YQ23</accession>
<evidence type="ECO:0000313" key="5">
    <source>
        <dbReference type="Proteomes" id="UP000324797"/>
    </source>
</evidence>
<keyword evidence="5" id="KW-1185">Reference proteome</keyword>
<dbReference type="RefSeq" id="WP_187435919.1">
    <property type="nucleotide sequence ID" value="NZ_VSTH01000049.1"/>
</dbReference>
<dbReference type="Proteomes" id="UP000324797">
    <property type="component" value="Unassembled WGS sequence"/>
</dbReference>
<dbReference type="InterPro" id="IPR046502">
    <property type="entry name" value="DUF6680"/>
</dbReference>
<feature type="domain" description="DUF6680" evidence="3">
    <location>
        <begin position="22"/>
        <end position="189"/>
    </location>
</feature>
<gene>
    <name evidence="4" type="ORF">FXV83_15220</name>
</gene>
<keyword evidence="2" id="KW-0812">Transmembrane</keyword>
<organism evidence="4 5">
    <name type="scientific">Bradyrhizobium hipponense</name>
    <dbReference type="NCBI Taxonomy" id="2605638"/>
    <lineage>
        <taxon>Bacteria</taxon>
        <taxon>Pseudomonadati</taxon>
        <taxon>Pseudomonadota</taxon>
        <taxon>Alphaproteobacteria</taxon>
        <taxon>Hyphomicrobiales</taxon>
        <taxon>Nitrobacteraceae</taxon>
        <taxon>Bradyrhizobium</taxon>
    </lineage>
</organism>
<dbReference type="EMBL" id="VSTH01000049">
    <property type="protein sequence ID" value="TYO65764.1"/>
    <property type="molecule type" value="Genomic_DNA"/>
</dbReference>
<evidence type="ECO:0000256" key="2">
    <source>
        <dbReference type="SAM" id="Phobius"/>
    </source>
</evidence>
<protein>
    <recommendedName>
        <fullName evidence="3">DUF6680 domain-containing protein</fullName>
    </recommendedName>
</protein>
<keyword evidence="2" id="KW-1133">Transmembrane helix</keyword>
<feature type="transmembrane region" description="Helical" evidence="2">
    <location>
        <begin position="15"/>
        <end position="42"/>
    </location>
</feature>
<feature type="region of interest" description="Disordered" evidence="1">
    <location>
        <begin position="178"/>
        <end position="200"/>
    </location>
</feature>
<sequence>MNCPEGFWCMQFKDWLNVAILIITAIAIVVGPIVAVQITLRFEEKREKRRRKYDTFHALMRTRRVTLSPDHVTALNVIQTEFHDDDRVITAYKKYIDNLGGPALPPGSTTEAIRHFVDERDDAFNEMMFEIGKHLGFALDKRELAKYSYAPQGWVNIEAEQNAMRQFALELLQGKRPLPITPFQPSPSANKFPPPPSTPR</sequence>
<evidence type="ECO:0000256" key="1">
    <source>
        <dbReference type="SAM" id="MobiDB-lite"/>
    </source>
</evidence>
<reference evidence="4 5" key="1">
    <citation type="submission" date="2019-08" db="EMBL/GenBank/DDBJ databases">
        <title>Bradyrhizobium hipponensis sp. nov., a rhizobium isolated from a Lupinus angustifolius root nodule in Tunisia.</title>
        <authorList>
            <person name="Off K."/>
            <person name="Rejili M."/>
            <person name="Mars M."/>
            <person name="Brachmann A."/>
            <person name="Marin M."/>
        </authorList>
    </citation>
    <scope>NUCLEOTIDE SEQUENCE [LARGE SCALE GENOMIC DNA]</scope>
    <source>
        <strain evidence="5">aSej3</strain>
    </source>
</reference>